<keyword evidence="4 8" id="KW-0238">DNA-binding</keyword>
<dbReference type="NCBIfam" id="TIGR01462">
    <property type="entry name" value="greA"/>
    <property type="match status" value="1"/>
</dbReference>
<dbReference type="SUPFAM" id="SSF46557">
    <property type="entry name" value="GreA transcript cleavage protein, N-terminal domain"/>
    <property type="match status" value="1"/>
</dbReference>
<feature type="domain" description="Transcription elongation factor GreA/GreB N-terminal" evidence="11">
    <location>
        <begin position="18"/>
        <end position="86"/>
    </location>
</feature>
<evidence type="ECO:0000256" key="3">
    <source>
        <dbReference type="ARBA" id="ARBA00023015"/>
    </source>
</evidence>
<dbReference type="InterPro" id="IPR022691">
    <property type="entry name" value="Tscrpt_elong_fac_GreA/B_N"/>
</dbReference>
<evidence type="ECO:0000259" key="10">
    <source>
        <dbReference type="Pfam" id="PF01272"/>
    </source>
</evidence>
<dbReference type="InterPro" id="IPR018151">
    <property type="entry name" value="TF_GreA/GreB_CS"/>
</dbReference>
<dbReference type="FunFam" id="1.10.287.180:FF:000001">
    <property type="entry name" value="Transcription elongation factor GreA"/>
    <property type="match status" value="1"/>
</dbReference>
<dbReference type="GO" id="GO:0032784">
    <property type="term" value="P:regulation of DNA-templated transcription elongation"/>
    <property type="evidence" value="ECO:0007669"/>
    <property type="project" value="UniProtKB-UniRule"/>
</dbReference>
<evidence type="ECO:0000256" key="7">
    <source>
        <dbReference type="ARBA" id="ARBA00030776"/>
    </source>
</evidence>
<comment type="similarity">
    <text evidence="1 8 9">Belongs to the GreA/GreB family.</text>
</comment>
<evidence type="ECO:0000256" key="9">
    <source>
        <dbReference type="RuleBase" id="RU000556"/>
    </source>
</evidence>
<keyword evidence="12" id="KW-0251">Elongation factor</keyword>
<dbReference type="FunFam" id="3.10.50.30:FF:000001">
    <property type="entry name" value="Transcription elongation factor GreA"/>
    <property type="match status" value="1"/>
</dbReference>
<evidence type="ECO:0000313" key="13">
    <source>
        <dbReference type="Proteomes" id="UP000238180"/>
    </source>
</evidence>
<gene>
    <name evidence="8 12" type="primary">greA</name>
    <name evidence="12" type="ORF">FLACOL_00585</name>
</gene>
<keyword evidence="5 8" id="KW-0804">Transcription</keyword>
<name>A0A2N9P8C5_9FLAO</name>
<dbReference type="Pfam" id="PF01272">
    <property type="entry name" value="GreA_GreB"/>
    <property type="match status" value="1"/>
</dbReference>
<dbReference type="InterPro" id="IPR036953">
    <property type="entry name" value="GreA/GreB_C_sf"/>
</dbReference>
<accession>A0A2N9P8C5</accession>
<dbReference type="AlphaFoldDB" id="A0A2N9P8C5"/>
<organism evidence="12 13">
    <name type="scientific">Flavobacterium columnare</name>
    <dbReference type="NCBI Taxonomy" id="996"/>
    <lineage>
        <taxon>Bacteria</taxon>
        <taxon>Pseudomonadati</taxon>
        <taxon>Bacteroidota</taxon>
        <taxon>Flavobacteriia</taxon>
        <taxon>Flavobacteriales</taxon>
        <taxon>Flavobacteriaceae</taxon>
        <taxon>Flavobacterium</taxon>
    </lineage>
</organism>
<dbReference type="NCBIfam" id="NF001261">
    <property type="entry name" value="PRK00226.1-2"/>
    <property type="match status" value="1"/>
</dbReference>
<evidence type="ECO:0000256" key="1">
    <source>
        <dbReference type="ARBA" id="ARBA00008213"/>
    </source>
</evidence>
<dbReference type="NCBIfam" id="NF001263">
    <property type="entry name" value="PRK00226.1-4"/>
    <property type="match status" value="1"/>
</dbReference>
<keyword evidence="12" id="KW-0648">Protein biosynthesis</keyword>
<dbReference type="Gene3D" id="3.10.50.30">
    <property type="entry name" value="Transcription elongation factor, GreA/GreB, C-terminal domain"/>
    <property type="match status" value="1"/>
</dbReference>
<dbReference type="Gene3D" id="1.10.287.180">
    <property type="entry name" value="Transcription elongation factor, GreA/GreB, N-terminal domain"/>
    <property type="match status" value="1"/>
</dbReference>
<dbReference type="InterPro" id="IPR028624">
    <property type="entry name" value="Tscrpt_elong_fac_GreA/B"/>
</dbReference>
<dbReference type="Proteomes" id="UP000238180">
    <property type="component" value="Unassembled WGS sequence"/>
</dbReference>
<dbReference type="GO" id="GO:0070063">
    <property type="term" value="F:RNA polymerase binding"/>
    <property type="evidence" value="ECO:0007669"/>
    <property type="project" value="InterPro"/>
</dbReference>
<dbReference type="SUPFAM" id="SSF54534">
    <property type="entry name" value="FKBP-like"/>
    <property type="match status" value="1"/>
</dbReference>
<comment type="function">
    <text evidence="6 8 9">Necessary for efficient RNA polymerase transcription elongation past template-encoded arresting sites. The arresting sites in DNA have the property of trapping a certain fraction of elongating RNA polymerases that pass through, resulting in locked ternary complexes. Cleavage of the nascent transcript by cleavage factors such as GreA or GreB allows the resumption of elongation from the new 3'terminus. GreA releases sequences of 2 to 3 nucleotides.</text>
</comment>
<dbReference type="InterPro" id="IPR001437">
    <property type="entry name" value="Tscrpt_elong_fac_GreA/B_C"/>
</dbReference>
<dbReference type="InterPro" id="IPR023459">
    <property type="entry name" value="Tscrpt_elong_fac_GreA/B_fam"/>
</dbReference>
<reference evidence="12 13" key="1">
    <citation type="submission" date="2018-02" db="EMBL/GenBank/DDBJ databases">
        <authorList>
            <person name="Cohen D.B."/>
            <person name="Kent A.D."/>
        </authorList>
    </citation>
    <scope>NUCLEOTIDE SEQUENCE [LARGE SCALE GENOMIC DNA]</scope>
    <source>
        <strain evidence="12">CIP109753</strain>
    </source>
</reference>
<dbReference type="InterPro" id="IPR006359">
    <property type="entry name" value="Tscrpt_elong_fac_GreA"/>
</dbReference>
<feature type="domain" description="Transcription elongation factor GreA/GreB C-terminal" evidence="10">
    <location>
        <begin position="97"/>
        <end position="168"/>
    </location>
</feature>
<sequence>MGFFLFIQYNDVMSKVSYYTAEGLKKLKEELEYLKSVERPKASEAIAEARDKGDLSENAEYDAAKEAQGLLEMKISKMEELYANARLIDESQLDLSKVLVLSNVKIKNQANGMELTYQLVAESEANLKKNKISVTSPIGKGLLGKSVGEIAEIKVPNGVLKFEVLEITRD</sequence>
<keyword evidence="3 8" id="KW-0805">Transcription regulation</keyword>
<dbReference type="PIRSF" id="PIRSF006092">
    <property type="entry name" value="GreA_GreB"/>
    <property type="match status" value="1"/>
</dbReference>
<evidence type="ECO:0000256" key="8">
    <source>
        <dbReference type="HAMAP-Rule" id="MF_00105"/>
    </source>
</evidence>
<dbReference type="GO" id="GO:0006354">
    <property type="term" value="P:DNA-templated transcription elongation"/>
    <property type="evidence" value="ECO:0007669"/>
    <property type="project" value="TreeGrafter"/>
</dbReference>
<dbReference type="HAMAP" id="MF_00105">
    <property type="entry name" value="GreA_GreB"/>
    <property type="match status" value="1"/>
</dbReference>
<evidence type="ECO:0000256" key="5">
    <source>
        <dbReference type="ARBA" id="ARBA00023163"/>
    </source>
</evidence>
<dbReference type="PANTHER" id="PTHR30437:SF4">
    <property type="entry name" value="TRANSCRIPTION ELONGATION FACTOR GREA"/>
    <property type="match status" value="1"/>
</dbReference>
<dbReference type="Pfam" id="PF03449">
    <property type="entry name" value="GreA_GreB_N"/>
    <property type="match status" value="1"/>
</dbReference>
<dbReference type="GO" id="GO:0003746">
    <property type="term" value="F:translation elongation factor activity"/>
    <property type="evidence" value="ECO:0007669"/>
    <property type="project" value="UniProtKB-KW"/>
</dbReference>
<dbReference type="GO" id="GO:0003677">
    <property type="term" value="F:DNA binding"/>
    <property type="evidence" value="ECO:0007669"/>
    <property type="project" value="UniProtKB-UniRule"/>
</dbReference>
<dbReference type="PROSITE" id="PS00830">
    <property type="entry name" value="GREAB_2"/>
    <property type="match status" value="1"/>
</dbReference>
<proteinExistence type="inferred from homology"/>
<evidence type="ECO:0000256" key="2">
    <source>
        <dbReference type="ARBA" id="ARBA00013729"/>
    </source>
</evidence>
<evidence type="ECO:0000313" key="12">
    <source>
        <dbReference type="EMBL" id="SPE76602.1"/>
    </source>
</evidence>
<evidence type="ECO:0000256" key="6">
    <source>
        <dbReference type="ARBA" id="ARBA00024916"/>
    </source>
</evidence>
<dbReference type="InterPro" id="IPR036805">
    <property type="entry name" value="Tscrpt_elong_fac_GreA/B_N_sf"/>
</dbReference>
<dbReference type="PANTHER" id="PTHR30437">
    <property type="entry name" value="TRANSCRIPTION ELONGATION FACTOR GREA"/>
    <property type="match status" value="1"/>
</dbReference>
<evidence type="ECO:0000259" key="11">
    <source>
        <dbReference type="Pfam" id="PF03449"/>
    </source>
</evidence>
<dbReference type="EMBL" id="OLKH01000064">
    <property type="protein sequence ID" value="SPE76602.1"/>
    <property type="molecule type" value="Genomic_DNA"/>
</dbReference>
<evidence type="ECO:0000256" key="4">
    <source>
        <dbReference type="ARBA" id="ARBA00023125"/>
    </source>
</evidence>
<protein>
    <recommendedName>
        <fullName evidence="2 8">Transcription elongation factor GreA</fullName>
    </recommendedName>
    <alternativeName>
        <fullName evidence="7 8">Transcript cleavage factor GreA</fullName>
    </alternativeName>
</protein>